<dbReference type="RefSeq" id="WP_203908720.1">
    <property type="nucleotide sequence ID" value="NZ_BONY01000015.1"/>
</dbReference>
<organism evidence="1 2">
    <name type="scientific">Rhizocola hellebori</name>
    <dbReference type="NCBI Taxonomy" id="1392758"/>
    <lineage>
        <taxon>Bacteria</taxon>
        <taxon>Bacillati</taxon>
        <taxon>Actinomycetota</taxon>
        <taxon>Actinomycetes</taxon>
        <taxon>Micromonosporales</taxon>
        <taxon>Micromonosporaceae</taxon>
        <taxon>Rhizocola</taxon>
    </lineage>
</organism>
<reference evidence="1" key="1">
    <citation type="submission" date="2021-01" db="EMBL/GenBank/DDBJ databases">
        <title>Whole genome shotgun sequence of Rhizocola hellebori NBRC 109834.</title>
        <authorList>
            <person name="Komaki H."/>
            <person name="Tamura T."/>
        </authorList>
    </citation>
    <scope>NUCLEOTIDE SEQUENCE</scope>
    <source>
        <strain evidence="1">NBRC 109834</strain>
    </source>
</reference>
<evidence type="ECO:0000313" key="1">
    <source>
        <dbReference type="EMBL" id="GIH04843.1"/>
    </source>
</evidence>
<proteinExistence type="predicted"/>
<dbReference type="Proteomes" id="UP000612899">
    <property type="component" value="Unassembled WGS sequence"/>
</dbReference>
<dbReference type="AlphaFoldDB" id="A0A8J3VGF6"/>
<accession>A0A8J3VGF6</accession>
<evidence type="ECO:0000313" key="2">
    <source>
        <dbReference type="Proteomes" id="UP000612899"/>
    </source>
</evidence>
<keyword evidence="2" id="KW-1185">Reference proteome</keyword>
<sequence length="311" mass="33082">MTTNAEILAKADEVAALVRQKYFDELYQPVSMPYIQPMPGDPIPVQIAIDPEPLAALADVVASTIRPEFVWFTEPDPERVAAMRDSLRYITGSFQTNTEDPALGYIDEIHSNTAEWYGSAAEAFRLNFLGPLTQIRHNQVALVAEFATVLEGYEKILTESRAKIIEIGDRMIVALNALPGGGTPAAVMFSIAALVVGILAAMYGGGPVLTVPLAVLGNAMSLGADSAGVEVGGGNVQGVLDSMNAAITQLKQDMADAETILVDVLTYDAGLLATAQNQADNRQLNPLVSLRPNVIDVIGGTDVDFEHTVGN</sequence>
<comment type="caution">
    <text evidence="1">The sequence shown here is derived from an EMBL/GenBank/DDBJ whole genome shotgun (WGS) entry which is preliminary data.</text>
</comment>
<gene>
    <name evidence="1" type="ORF">Rhe02_29100</name>
</gene>
<protein>
    <submittedName>
        <fullName evidence="1">Uncharacterized protein</fullName>
    </submittedName>
</protein>
<dbReference type="EMBL" id="BONY01000015">
    <property type="protein sequence ID" value="GIH04843.1"/>
    <property type="molecule type" value="Genomic_DNA"/>
</dbReference>
<name>A0A8J3VGF6_9ACTN</name>